<dbReference type="Gramene" id="Ma09_t22460.1">
    <property type="protein sequence ID" value="Ma09_p22460.1"/>
    <property type="gene ID" value="Ma09_g22460"/>
</dbReference>
<gene>
    <name evidence="1" type="ORF">GSMUA_241110.1</name>
</gene>
<evidence type="ECO:0000313" key="1">
    <source>
        <dbReference type="EMBL" id="CAG1836142.1"/>
    </source>
</evidence>
<dbReference type="AlphaFoldDB" id="A0A804KMH8"/>
<evidence type="ECO:0000313" key="2">
    <source>
        <dbReference type="EnsemblPlants" id="Ma09_p22460.1"/>
    </source>
</evidence>
<evidence type="ECO:0000313" key="3">
    <source>
        <dbReference type="Proteomes" id="UP000012960"/>
    </source>
</evidence>
<protein>
    <submittedName>
        <fullName evidence="1">(wild Malaysian banana) hypothetical protein</fullName>
    </submittedName>
</protein>
<sequence length="141" mass="15060">MDKLLLSKSPQSFSLELSDSSHLFNSFTRFSKPCSSGTCLSATSPLLTAPDSLLLDSPLIIELNDHSTKNLPKFICSKANKTPALDAGSLDAGIKPSYVQQHKQGTAHVSVSVSLLIYCELMRSLALLPSKIHGLAPPHGS</sequence>
<proteinExistence type="predicted"/>
<accession>A0A804KMH8</accession>
<reference evidence="1" key="1">
    <citation type="submission" date="2021-03" db="EMBL/GenBank/DDBJ databases">
        <authorList>
            <consortium name="Genoscope - CEA"/>
            <person name="William W."/>
        </authorList>
    </citation>
    <scope>NUCLEOTIDE SEQUENCE</scope>
    <source>
        <strain evidence="1">Doubled-haploid Pahang</strain>
    </source>
</reference>
<keyword evidence="3" id="KW-1185">Reference proteome</keyword>
<organism evidence="2 3">
    <name type="scientific">Musa acuminata subsp. malaccensis</name>
    <name type="common">Wild banana</name>
    <name type="synonym">Musa malaccensis</name>
    <dbReference type="NCBI Taxonomy" id="214687"/>
    <lineage>
        <taxon>Eukaryota</taxon>
        <taxon>Viridiplantae</taxon>
        <taxon>Streptophyta</taxon>
        <taxon>Embryophyta</taxon>
        <taxon>Tracheophyta</taxon>
        <taxon>Spermatophyta</taxon>
        <taxon>Magnoliopsida</taxon>
        <taxon>Liliopsida</taxon>
        <taxon>Zingiberales</taxon>
        <taxon>Musaceae</taxon>
        <taxon>Musa</taxon>
    </lineage>
</organism>
<reference evidence="2" key="2">
    <citation type="submission" date="2021-05" db="UniProtKB">
        <authorList>
            <consortium name="EnsemblPlants"/>
        </authorList>
    </citation>
    <scope>IDENTIFICATION</scope>
    <source>
        <strain evidence="2">subsp. malaccensis</strain>
    </source>
</reference>
<dbReference type="EnsemblPlants" id="Ma09_t22460.1">
    <property type="protein sequence ID" value="Ma09_p22460.1"/>
    <property type="gene ID" value="Ma09_g22460"/>
</dbReference>
<dbReference type="EMBL" id="HG996474">
    <property type="protein sequence ID" value="CAG1836142.1"/>
    <property type="molecule type" value="Genomic_DNA"/>
</dbReference>
<name>A0A804KMH8_MUSAM</name>
<dbReference type="Proteomes" id="UP000012960">
    <property type="component" value="Unplaced"/>
</dbReference>
<dbReference type="InParanoid" id="A0A804KMH8"/>